<dbReference type="InParanoid" id="A0A194XLY6"/>
<dbReference type="SUPFAM" id="SSF53474">
    <property type="entry name" value="alpha/beta-Hydrolases"/>
    <property type="match status" value="1"/>
</dbReference>
<evidence type="ECO:0000256" key="3">
    <source>
        <dbReference type="ARBA" id="ARBA00022989"/>
    </source>
</evidence>
<comment type="subcellular location">
    <subcellularLocation>
        <location evidence="6">Nucleus outer membrane</location>
        <topology evidence="6">Single-pass membrane protein</topology>
    </subcellularLocation>
</comment>
<gene>
    <name evidence="7" type="ORF">LY89DRAFT_665638</name>
</gene>
<dbReference type="Proteomes" id="UP000070700">
    <property type="component" value="Unassembled WGS sequence"/>
</dbReference>
<dbReference type="EMBL" id="KQ947408">
    <property type="protein sequence ID" value="KUJ21193.1"/>
    <property type="molecule type" value="Genomic_DNA"/>
</dbReference>
<keyword evidence="8" id="KW-1185">Reference proteome</keyword>
<reference evidence="7 8" key="1">
    <citation type="submission" date="2015-10" db="EMBL/GenBank/DDBJ databases">
        <title>Full genome of DAOMC 229536 Phialocephala scopiformis, a fungal endophyte of spruce producing the potent anti-insectan compound rugulosin.</title>
        <authorList>
            <consortium name="DOE Joint Genome Institute"/>
            <person name="Walker A.K."/>
            <person name="Frasz S.L."/>
            <person name="Seifert K.A."/>
            <person name="Miller J.D."/>
            <person name="Mondo S.J."/>
            <person name="Labutti K."/>
            <person name="Lipzen A."/>
            <person name="Dockter R."/>
            <person name="Kennedy M."/>
            <person name="Grigoriev I.V."/>
            <person name="Spatafora J.W."/>
        </authorList>
    </citation>
    <scope>NUCLEOTIDE SEQUENCE [LARGE SCALE GENOMIC DNA]</scope>
    <source>
        <strain evidence="7 8">CBS 120377</strain>
    </source>
</reference>
<dbReference type="PANTHER" id="PTHR12265:SF30">
    <property type="entry name" value="TRANSMEMBRANE PROTEIN 53"/>
    <property type="match status" value="1"/>
</dbReference>
<name>A0A194XLY6_MOLSC</name>
<evidence type="ECO:0000313" key="8">
    <source>
        <dbReference type="Proteomes" id="UP000070700"/>
    </source>
</evidence>
<evidence type="ECO:0000256" key="5">
    <source>
        <dbReference type="ARBA" id="ARBA00023242"/>
    </source>
</evidence>
<accession>A0A194XLY6</accession>
<evidence type="ECO:0000256" key="6">
    <source>
        <dbReference type="ARBA" id="ARBA00034303"/>
    </source>
</evidence>
<evidence type="ECO:0000256" key="4">
    <source>
        <dbReference type="ARBA" id="ARBA00023136"/>
    </source>
</evidence>
<dbReference type="AlphaFoldDB" id="A0A194XLY6"/>
<dbReference type="OrthoDB" id="77878at2759"/>
<dbReference type="GO" id="GO:0005640">
    <property type="term" value="C:nuclear outer membrane"/>
    <property type="evidence" value="ECO:0007669"/>
    <property type="project" value="UniProtKB-SubCell"/>
</dbReference>
<proteinExistence type="inferred from homology"/>
<sequence length="356" mass="40360">MEMQDLDPKDVLEVKDIIGILEAWRHVGGTVVRFRPIKEARQKILTSKTRARHPILLLTSEELIRDVSNKFFLFFSEEIVLFRMASKVPPGLEHFSRLNQAIWFHQPNTVSSTEPALILLVGWMDATPRHMAKYAAGYEKLYPSARILIITTTQIDAAFRTHTANLNRIKPALNVLYTLPPSAKLLVHFFSNGGGFTTTMIAKAYKERMGRTLPVTAMILDSSPGRATYEATVRAFSVALPNNIILRTIGNLILRIFFVLYKLGYLLQGKMDLVDQARMDLNDKSIFDTDAPRMYIYSVADNMVAWQAVEEHGDEAQSLGYTIDREKFLESGHAAHLLVDADRYWATVKRLWGSVS</sequence>
<dbReference type="KEGG" id="psco:LY89DRAFT_665638"/>
<evidence type="ECO:0000313" key="7">
    <source>
        <dbReference type="EMBL" id="KUJ21193.1"/>
    </source>
</evidence>
<comment type="similarity">
    <text evidence="1">Belongs to the TMEM53 family.</text>
</comment>
<dbReference type="Pfam" id="PF05705">
    <property type="entry name" value="DUF829"/>
    <property type="match status" value="1"/>
</dbReference>
<keyword evidence="5" id="KW-0539">Nucleus</keyword>
<keyword evidence="3" id="KW-1133">Transmembrane helix</keyword>
<dbReference type="RefSeq" id="XP_018075548.1">
    <property type="nucleotide sequence ID" value="XM_018212855.1"/>
</dbReference>
<evidence type="ECO:0000256" key="1">
    <source>
        <dbReference type="ARBA" id="ARBA00007387"/>
    </source>
</evidence>
<keyword evidence="4" id="KW-0472">Membrane</keyword>
<dbReference type="InterPro" id="IPR029058">
    <property type="entry name" value="AB_hydrolase_fold"/>
</dbReference>
<protein>
    <submittedName>
        <fullName evidence="7">Uncharacterized protein</fullName>
    </submittedName>
</protein>
<keyword evidence="2" id="KW-0812">Transmembrane</keyword>
<dbReference type="InterPro" id="IPR008547">
    <property type="entry name" value="DUF829_TMEM53"/>
</dbReference>
<evidence type="ECO:0000256" key="2">
    <source>
        <dbReference type="ARBA" id="ARBA00022692"/>
    </source>
</evidence>
<dbReference type="GeneID" id="28822581"/>
<dbReference type="PANTHER" id="PTHR12265">
    <property type="entry name" value="TRANSMEMBRANE PROTEIN 53"/>
    <property type="match status" value="1"/>
</dbReference>
<organism evidence="7 8">
    <name type="scientific">Mollisia scopiformis</name>
    <name type="common">Conifer needle endophyte fungus</name>
    <name type="synonym">Phialocephala scopiformis</name>
    <dbReference type="NCBI Taxonomy" id="149040"/>
    <lineage>
        <taxon>Eukaryota</taxon>
        <taxon>Fungi</taxon>
        <taxon>Dikarya</taxon>
        <taxon>Ascomycota</taxon>
        <taxon>Pezizomycotina</taxon>
        <taxon>Leotiomycetes</taxon>
        <taxon>Helotiales</taxon>
        <taxon>Mollisiaceae</taxon>
        <taxon>Mollisia</taxon>
    </lineage>
</organism>